<name>A0A0L8HFT2_OCTBM</name>
<dbReference type="EMBL" id="KQ418267">
    <property type="protein sequence ID" value="KOF88082.1"/>
    <property type="molecule type" value="Genomic_DNA"/>
</dbReference>
<proteinExistence type="predicted"/>
<organism evidence="1">
    <name type="scientific">Octopus bimaculoides</name>
    <name type="common">California two-spotted octopus</name>
    <dbReference type="NCBI Taxonomy" id="37653"/>
    <lineage>
        <taxon>Eukaryota</taxon>
        <taxon>Metazoa</taxon>
        <taxon>Spiralia</taxon>
        <taxon>Lophotrochozoa</taxon>
        <taxon>Mollusca</taxon>
        <taxon>Cephalopoda</taxon>
        <taxon>Coleoidea</taxon>
        <taxon>Octopodiformes</taxon>
        <taxon>Octopoda</taxon>
        <taxon>Incirrata</taxon>
        <taxon>Octopodidae</taxon>
        <taxon>Octopus</taxon>
    </lineage>
</organism>
<reference evidence="1" key="1">
    <citation type="submission" date="2015-07" db="EMBL/GenBank/DDBJ databases">
        <title>MeaNS - Measles Nucleotide Surveillance Program.</title>
        <authorList>
            <person name="Tran T."/>
            <person name="Druce J."/>
        </authorList>
    </citation>
    <scope>NUCLEOTIDE SEQUENCE</scope>
    <source>
        <strain evidence="1">UCB-OBI-ISO-001</strain>
        <tissue evidence="1">Gonad</tissue>
    </source>
</reference>
<dbReference type="AlphaFoldDB" id="A0A0L8HFT2"/>
<feature type="non-terminal residue" evidence="1">
    <location>
        <position position="1"/>
    </location>
</feature>
<accession>A0A0L8HFT2</accession>
<gene>
    <name evidence="1" type="ORF">OCBIM_22015578mg</name>
</gene>
<evidence type="ECO:0000313" key="1">
    <source>
        <dbReference type="EMBL" id="KOF88082.1"/>
    </source>
</evidence>
<protein>
    <submittedName>
        <fullName evidence="1">Uncharacterized protein</fullName>
    </submittedName>
</protein>
<sequence>EETPAQTTTTTAPASVLQPELITTPAELPVPHSELTAMATTTSSATSTLWPVMTTATTTTAPAVLLDSHSVITALVIAPTTAAATTSGPEPMEDTPEAQRQWKIYNQHSSSEIHHVSCI</sequence>